<keyword evidence="1" id="KW-1133">Transmembrane helix</keyword>
<accession>A0ABR8PV86</accession>
<keyword evidence="3" id="KW-1185">Reference proteome</keyword>
<keyword evidence="1" id="KW-0812">Transmembrane</keyword>
<protein>
    <submittedName>
        <fullName evidence="2">Uncharacterized protein</fullName>
    </submittedName>
</protein>
<dbReference type="EMBL" id="JACSRA010000018">
    <property type="protein sequence ID" value="MBD7912052.1"/>
    <property type="molecule type" value="Genomic_DNA"/>
</dbReference>
<reference evidence="2 3" key="1">
    <citation type="submission" date="2020-08" db="EMBL/GenBank/DDBJ databases">
        <title>A Genomic Blueprint of the Chicken Gut Microbiome.</title>
        <authorList>
            <person name="Gilroy R."/>
            <person name="Ravi A."/>
            <person name="Getino M."/>
            <person name="Pursley I."/>
            <person name="Horton D.L."/>
            <person name="Alikhan N.-F."/>
            <person name="Baker D."/>
            <person name="Gharbi K."/>
            <person name="Hall N."/>
            <person name="Watson M."/>
            <person name="Adriaenssens E.M."/>
            <person name="Foster-Nyarko E."/>
            <person name="Jarju S."/>
            <person name="Secka A."/>
            <person name="Antonio M."/>
            <person name="Oren A."/>
            <person name="Chaudhuri R."/>
            <person name="La Ragione R.M."/>
            <person name="Hildebrand F."/>
            <person name="Pallen M.J."/>
        </authorList>
    </citation>
    <scope>NUCLEOTIDE SEQUENCE [LARGE SCALE GENOMIC DNA]</scope>
    <source>
        <strain evidence="2 3">Sa3CVN1</strain>
    </source>
</reference>
<feature type="transmembrane region" description="Helical" evidence="1">
    <location>
        <begin position="7"/>
        <end position="26"/>
    </location>
</feature>
<proteinExistence type="predicted"/>
<organism evidence="2 3">
    <name type="scientific">Clostridium cibarium</name>
    <dbReference type="NCBI Taxonomy" id="2762247"/>
    <lineage>
        <taxon>Bacteria</taxon>
        <taxon>Bacillati</taxon>
        <taxon>Bacillota</taxon>
        <taxon>Clostridia</taxon>
        <taxon>Eubacteriales</taxon>
        <taxon>Clostridiaceae</taxon>
        <taxon>Clostridium</taxon>
    </lineage>
</organism>
<dbReference type="Proteomes" id="UP000627781">
    <property type="component" value="Unassembled WGS sequence"/>
</dbReference>
<evidence type="ECO:0000313" key="3">
    <source>
        <dbReference type="Proteomes" id="UP000627781"/>
    </source>
</evidence>
<evidence type="ECO:0000313" key="2">
    <source>
        <dbReference type="EMBL" id="MBD7912052.1"/>
    </source>
</evidence>
<feature type="transmembrane region" description="Helical" evidence="1">
    <location>
        <begin position="38"/>
        <end position="56"/>
    </location>
</feature>
<comment type="caution">
    <text evidence="2">The sequence shown here is derived from an EMBL/GenBank/DDBJ whole genome shotgun (WGS) entry which is preliminary data.</text>
</comment>
<gene>
    <name evidence="2" type="ORF">H9661_11850</name>
</gene>
<dbReference type="RefSeq" id="WP_143318445.1">
    <property type="nucleotide sequence ID" value="NZ_JACSRA010000018.1"/>
</dbReference>
<keyword evidence="1" id="KW-0472">Membrane</keyword>
<name>A0ABR8PV86_9CLOT</name>
<evidence type="ECO:0000256" key="1">
    <source>
        <dbReference type="SAM" id="Phobius"/>
    </source>
</evidence>
<sequence length="62" mass="7202">MSFLKEHGLRFLNIVFGFIIFVFGILSNKANDYRYLDYAKILLFILLLAVILDLLIKGHKKA</sequence>